<dbReference type="GO" id="GO:0005886">
    <property type="term" value="C:plasma membrane"/>
    <property type="evidence" value="ECO:0007669"/>
    <property type="project" value="UniProtKB-SubCell"/>
</dbReference>
<dbReference type="AlphaFoldDB" id="A0A0C1V8I2"/>
<keyword evidence="3 11" id="KW-0812">Transmembrane</keyword>
<dbReference type="PANTHER" id="PTHR47019:SF1">
    <property type="entry name" value="LIPID II FLIPPASE MURJ"/>
    <property type="match status" value="1"/>
</dbReference>
<evidence type="ECO:0000256" key="4">
    <source>
        <dbReference type="ARBA" id="ARBA00022960"/>
    </source>
</evidence>
<feature type="transmembrane region" description="Helical" evidence="11">
    <location>
        <begin position="357"/>
        <end position="374"/>
    </location>
</feature>
<evidence type="ECO:0000256" key="5">
    <source>
        <dbReference type="ARBA" id="ARBA00022984"/>
    </source>
</evidence>
<name>A0A0C1V8I2_9ENTR</name>
<accession>A0A0C1V8I2</accession>
<comment type="function">
    <text evidence="8 10">Involved in peptidoglycan biosynthesis. Transports lipid-linked peptidoglycan precursors from the inner to the outer leaflet of the cytoplasmic membrane.</text>
</comment>
<organism evidence="12 13">
    <name type="scientific">Candidatus Riesia pediculischaeffi PTSU</name>
    <dbReference type="NCBI Taxonomy" id="1401651"/>
    <lineage>
        <taxon>Bacteria</taxon>
        <taxon>Pseudomonadati</taxon>
        <taxon>Pseudomonadota</taxon>
        <taxon>Gammaproteobacteria</taxon>
        <taxon>Enterobacterales</taxon>
        <taxon>Enterobacteriaceae</taxon>
        <taxon>Candidatus Riesia</taxon>
    </lineage>
</organism>
<feature type="transmembrane region" description="Helical" evidence="11">
    <location>
        <begin position="138"/>
        <end position="158"/>
    </location>
</feature>
<dbReference type="GO" id="GO:0034204">
    <property type="term" value="P:lipid translocation"/>
    <property type="evidence" value="ECO:0007669"/>
    <property type="project" value="TreeGrafter"/>
</dbReference>
<proteinExistence type="inferred from homology"/>
<protein>
    <recommendedName>
        <fullName evidence="10">Lipid II flippase</fullName>
    </recommendedName>
</protein>
<feature type="transmembrane region" description="Helical" evidence="11">
    <location>
        <begin position="187"/>
        <end position="206"/>
    </location>
</feature>
<dbReference type="PANTHER" id="PTHR47019">
    <property type="entry name" value="LIPID II FLIPPASE MURJ"/>
    <property type="match status" value="1"/>
</dbReference>
<dbReference type="InterPro" id="IPR051050">
    <property type="entry name" value="Lipid_II_flippase_MurJ/MviN"/>
</dbReference>
<feature type="transmembrane region" description="Helical" evidence="11">
    <location>
        <begin position="54"/>
        <end position="73"/>
    </location>
</feature>
<dbReference type="Proteomes" id="UP000054529">
    <property type="component" value="Unassembled WGS sequence"/>
</dbReference>
<evidence type="ECO:0000256" key="2">
    <source>
        <dbReference type="ARBA" id="ARBA00022475"/>
    </source>
</evidence>
<keyword evidence="10" id="KW-0813">Transport</keyword>
<dbReference type="PRINTS" id="PR01806">
    <property type="entry name" value="VIRFACTRMVIN"/>
</dbReference>
<feature type="transmembrane region" description="Helical" evidence="11">
    <location>
        <begin position="165"/>
        <end position="181"/>
    </location>
</feature>
<feature type="transmembrane region" description="Helical" evidence="11">
    <location>
        <begin position="251"/>
        <end position="270"/>
    </location>
</feature>
<feature type="transmembrane region" description="Helical" evidence="11">
    <location>
        <begin position="316"/>
        <end position="337"/>
    </location>
</feature>
<dbReference type="OrthoDB" id="9816572at2"/>
<keyword evidence="4 10" id="KW-0133">Cell shape</keyword>
<evidence type="ECO:0000256" key="6">
    <source>
        <dbReference type="ARBA" id="ARBA00022989"/>
    </source>
</evidence>
<evidence type="ECO:0000256" key="8">
    <source>
        <dbReference type="ARBA" id="ARBA00060041"/>
    </source>
</evidence>
<dbReference type="GO" id="GO:0008360">
    <property type="term" value="P:regulation of cell shape"/>
    <property type="evidence" value="ECO:0007669"/>
    <property type="project" value="UniProtKB-UniRule"/>
</dbReference>
<comment type="subcellular location">
    <subcellularLocation>
        <location evidence="1">Cell membrane</location>
        <topology evidence="1">Multi-pass membrane protein</topology>
    </subcellularLocation>
</comment>
<comment type="similarity">
    <text evidence="9 10">Belongs to the MurJ/MviN family.</text>
</comment>
<dbReference type="GO" id="GO:0071555">
    <property type="term" value="P:cell wall organization"/>
    <property type="evidence" value="ECO:0007669"/>
    <property type="project" value="UniProtKB-UniRule"/>
</dbReference>
<evidence type="ECO:0000256" key="9">
    <source>
        <dbReference type="ARBA" id="ARBA00061532"/>
    </source>
</evidence>
<evidence type="ECO:0000256" key="3">
    <source>
        <dbReference type="ARBA" id="ARBA00022692"/>
    </source>
</evidence>
<keyword evidence="10" id="KW-0961">Cell wall biogenesis/degradation</keyword>
<feature type="transmembrane region" description="Helical" evidence="11">
    <location>
        <begin position="94"/>
        <end position="118"/>
    </location>
</feature>
<feature type="transmembrane region" description="Helical" evidence="11">
    <location>
        <begin position="21"/>
        <end position="42"/>
    </location>
</feature>
<dbReference type="InterPro" id="IPR004268">
    <property type="entry name" value="MurJ"/>
</dbReference>
<dbReference type="GO" id="GO:0009252">
    <property type="term" value="P:peptidoglycan biosynthetic process"/>
    <property type="evidence" value="ECO:0007669"/>
    <property type="project" value="UniProtKB-UniRule"/>
</dbReference>
<feature type="transmembrane region" description="Helical" evidence="11">
    <location>
        <begin position="411"/>
        <end position="433"/>
    </location>
</feature>
<keyword evidence="7 10" id="KW-0472">Membrane</keyword>
<dbReference type="RefSeq" id="WP_082018126.1">
    <property type="nucleotide sequence ID" value="NZ_AWXV01000002.1"/>
</dbReference>
<dbReference type="NCBIfam" id="TIGR01695">
    <property type="entry name" value="murJ_mviN"/>
    <property type="match status" value="1"/>
</dbReference>
<feature type="transmembrane region" description="Helical" evidence="11">
    <location>
        <begin position="447"/>
        <end position="465"/>
    </location>
</feature>
<evidence type="ECO:0000256" key="1">
    <source>
        <dbReference type="ARBA" id="ARBA00004651"/>
    </source>
</evidence>
<evidence type="ECO:0000256" key="7">
    <source>
        <dbReference type="ARBA" id="ARBA00023136"/>
    </source>
</evidence>
<evidence type="ECO:0000256" key="10">
    <source>
        <dbReference type="PIRNR" id="PIRNR002869"/>
    </source>
</evidence>
<dbReference type="PIRSF" id="PIRSF002869">
    <property type="entry name" value="MviN"/>
    <property type="match status" value="1"/>
</dbReference>
<reference evidence="12 13" key="1">
    <citation type="journal article" date="2014" name="G3 (Bethesda)">
        <title>Genome sequence of Candidatus Riesia pediculischaeffi, endosymbiont of chimpanzee lice, and genomic comparison of recently acquired endosymbionts from human and chimpanzee lice.</title>
        <authorList>
            <person name="Boyd B.M."/>
            <person name="Allen J.M."/>
            <person name="de Crecy-Lagard V."/>
            <person name="Reed D.L."/>
        </authorList>
    </citation>
    <scope>NUCLEOTIDE SEQUENCE [LARGE SCALE GENOMIC DNA]</scope>
    <source>
        <strain evidence="12 13">PTSU</strain>
    </source>
</reference>
<evidence type="ECO:0000256" key="11">
    <source>
        <dbReference type="SAM" id="Phobius"/>
    </source>
</evidence>
<comment type="caution">
    <text evidence="12">The sequence shown here is derived from an EMBL/GenBank/DDBJ whole genome shotgun (WGS) entry which is preliminary data.</text>
</comment>
<dbReference type="HOGENOM" id="CLU_006797_5_3_6"/>
<evidence type="ECO:0000313" key="12">
    <source>
        <dbReference type="EMBL" id="KIE64153.1"/>
    </source>
</evidence>
<keyword evidence="5 10" id="KW-0573">Peptidoglycan synthesis</keyword>
<gene>
    <name evidence="12" type="ORF">P689_119124</name>
</gene>
<dbReference type="Pfam" id="PF03023">
    <property type="entry name" value="MurJ"/>
    <property type="match status" value="1"/>
</dbReference>
<sequence>MNMRLKFTKPLLNHTIISITSRILGFFREITIVFLFGIGYQTDALTIVLKLFNMFKYIFLEGIISQMFLPLLIEYRKSEDRRKTINFLSNASGTFLFVFCIIALTGIALSNWIIYIFTPGLIDQKETLRLAVTLMRGIFPYLIINSLTTFINVVLHAWKLFYQSSFSQIVFNTCLIILLLMSNIFRFSIKLLTVLMILSGIIQLYYQTLCLKRIQIFFVPKINPKNPSFQKSLKILYSSISFSSINQCNTILNNVFLSFLPVGSFSWLYYSEKISNIPIGIFGVSLNTVLFPKLLKNILDKSIVKFYRILHYGVELSFLISVFLSILTIFLSYPLVITIFQYRKLDMYHIHMIQNSLKINACGIVSYSLLRILISTIHVIKDVRTHFRMSFINLILSQIINVLLFDSLKHIGISLSNVLISWFDIFFLSHILYKKGIYILPKFWRRIVLKIFISSISTILFLHYMLKMISDWQELNIFFRILYLIMLILASFLNYSSIFLLLNKLFREIKL</sequence>
<dbReference type="EMBL" id="AWXV01000002">
    <property type="protein sequence ID" value="KIE64153.1"/>
    <property type="molecule type" value="Genomic_DNA"/>
</dbReference>
<feature type="transmembrane region" description="Helical" evidence="11">
    <location>
        <begin position="477"/>
        <end position="502"/>
    </location>
</feature>
<evidence type="ECO:0000313" key="13">
    <source>
        <dbReference type="Proteomes" id="UP000054529"/>
    </source>
</evidence>
<keyword evidence="2 10" id="KW-1003">Cell membrane</keyword>
<dbReference type="GO" id="GO:0015648">
    <property type="term" value="F:lipid-linked peptidoglycan transporter activity"/>
    <property type="evidence" value="ECO:0007669"/>
    <property type="project" value="UniProtKB-UniRule"/>
</dbReference>
<keyword evidence="6 11" id="KW-1133">Transmembrane helix</keyword>